<gene>
    <name evidence="1" type="ORF">S03H2_25155</name>
</gene>
<organism evidence="1">
    <name type="scientific">marine sediment metagenome</name>
    <dbReference type="NCBI Taxonomy" id="412755"/>
    <lineage>
        <taxon>unclassified sequences</taxon>
        <taxon>metagenomes</taxon>
        <taxon>ecological metagenomes</taxon>
    </lineage>
</organism>
<evidence type="ECO:0000313" key="1">
    <source>
        <dbReference type="EMBL" id="GAH31511.1"/>
    </source>
</evidence>
<proteinExistence type="predicted"/>
<sequence length="149" mass="17015">NPISIYHGLSILLELDLLNAFEVVDLLDIEMFLENELNKIFYKSEKVALNFFTILSLKLLEKSGGIITTKSHLIEPLANLDLFNLEGFKLSTDMFFYLSLLRLLDNNIDLNNLQAPYVAELEKQILPNGSVNDNITDTARTLLTLHRNF</sequence>
<reference evidence="1" key="1">
    <citation type="journal article" date="2014" name="Front. Microbiol.">
        <title>High frequency of phylogenetically diverse reductive dehalogenase-homologous genes in deep subseafloor sedimentary metagenomes.</title>
        <authorList>
            <person name="Kawai M."/>
            <person name="Futagami T."/>
            <person name="Toyoda A."/>
            <person name="Takaki Y."/>
            <person name="Nishi S."/>
            <person name="Hori S."/>
            <person name="Arai W."/>
            <person name="Tsubouchi T."/>
            <person name="Morono Y."/>
            <person name="Uchiyama I."/>
            <person name="Ito T."/>
            <person name="Fujiyama A."/>
            <person name="Inagaki F."/>
            <person name="Takami H."/>
        </authorList>
    </citation>
    <scope>NUCLEOTIDE SEQUENCE</scope>
    <source>
        <strain evidence="1">Expedition CK06-06</strain>
    </source>
</reference>
<dbReference type="EMBL" id="BARU01014157">
    <property type="protein sequence ID" value="GAH31511.1"/>
    <property type="molecule type" value="Genomic_DNA"/>
</dbReference>
<comment type="caution">
    <text evidence="1">The sequence shown here is derived from an EMBL/GenBank/DDBJ whole genome shotgun (WGS) entry which is preliminary data.</text>
</comment>
<feature type="non-terminal residue" evidence="1">
    <location>
        <position position="1"/>
    </location>
</feature>
<accession>X1EE12</accession>
<name>X1EE12_9ZZZZ</name>
<protein>
    <submittedName>
        <fullName evidence="1">Uncharacterized protein</fullName>
    </submittedName>
</protein>
<dbReference type="AlphaFoldDB" id="X1EE12"/>